<keyword evidence="4" id="KW-1185">Reference proteome</keyword>
<accession>A0ABT6RB62</accession>
<evidence type="ECO:0000313" key="4">
    <source>
        <dbReference type="Proteomes" id="UP001226434"/>
    </source>
</evidence>
<comment type="caution">
    <text evidence="3">The sequence shown here is derived from an EMBL/GenBank/DDBJ whole genome shotgun (WGS) entry which is preliminary data.</text>
</comment>
<dbReference type="SUPFAM" id="SSF51126">
    <property type="entry name" value="Pectin lyase-like"/>
    <property type="match status" value="2"/>
</dbReference>
<evidence type="ECO:0000256" key="1">
    <source>
        <dbReference type="SAM" id="SignalP"/>
    </source>
</evidence>
<dbReference type="Pfam" id="PF13585">
    <property type="entry name" value="CHU_C"/>
    <property type="match status" value="1"/>
</dbReference>
<dbReference type="InterPro" id="IPR026341">
    <property type="entry name" value="T9SS_type_B"/>
</dbReference>
<dbReference type="Gene3D" id="2.60.40.10">
    <property type="entry name" value="Immunoglobulins"/>
    <property type="match status" value="1"/>
</dbReference>
<evidence type="ECO:0000313" key="3">
    <source>
        <dbReference type="EMBL" id="MDI3319793.1"/>
    </source>
</evidence>
<evidence type="ECO:0000259" key="2">
    <source>
        <dbReference type="PROSITE" id="PS50093"/>
    </source>
</evidence>
<feature type="chain" id="PRO_5046076424" evidence="1">
    <location>
        <begin position="24"/>
        <end position="2315"/>
    </location>
</feature>
<organism evidence="3 4">
    <name type="scientific">Pinibacter soli</name>
    <dbReference type="NCBI Taxonomy" id="3044211"/>
    <lineage>
        <taxon>Bacteria</taxon>
        <taxon>Pseudomonadati</taxon>
        <taxon>Bacteroidota</taxon>
        <taxon>Chitinophagia</taxon>
        <taxon>Chitinophagales</taxon>
        <taxon>Chitinophagaceae</taxon>
        <taxon>Pinibacter</taxon>
    </lineage>
</organism>
<feature type="domain" description="PKD" evidence="2">
    <location>
        <begin position="2175"/>
        <end position="2204"/>
    </location>
</feature>
<dbReference type="InterPro" id="IPR006626">
    <property type="entry name" value="PbH1"/>
</dbReference>
<sequence>MRTKHAFLFCVFFLLTIASRLSAQDFTVGTGSVGNGGTTYPSPLPGAVEGSRSQYLFRASELQAAGLTRGYITGLKYNVVSVNNASGLRQYSLKMDTTSVNSLQSTTWENSPAVLYSNSNLTPTTGVNSYPFTNKFFWNGTSNLLVEICVNGGTGISNNETANATVAWTTGLSFNASHTYGANDITNFCTIGTTTELGTATTRPNITFTWTAAPPDCNGAPDPGTVSSNQSQVCPTDNFTLTAVHPATIGLVTQWQYSTNNVTWNNISGATTDVLTTTLAATTPLAPSTYYRQMDSCMLSRQTAYSPSVLVNRIGGVQGTFVINNSLPTTPVTGPFKSFNDAYNNIKCGISGPVVFNVVNTGTPYNEQLIINSVFGTSATNTITFNGNGATINYLAATNATAPVIRLNGAHHVIIDNLNITALGNTASQFGWGVHLTNDADSNTISRCNITVDPVQSNNYAGIVMSGGTSPASNGSNCDSNSIRNNTIKGGQYAISIMGGTSTGADYPVNRNQVLNNTIQDFGAYGIYMSNNLMTRVEGNDFSRPLRSTTGGSLMGVYLTGTNVANFISKNKIHAMFNASYTFNGSFYGIYFSTANGFAGSENVASNNEIYDIKCLGTIYGLANSGSSYANYYYNTVVIDDINTAATVQTYGFYATNQVAFVDIKNNIFSIVRGGTALKYGMCMASSTLSLFTINYNNYFSNGHPTYSTGYYNNTAFATLADWQKATKFDTTSVAVDPAFKNLSTGDLTPTSAAMMNKGTPVVTLDDIASAARDTKTPDVGAVEYNLPGCTTSFLPGDAFANVGYATCVGKSVILNLKNNDVGLGLTYQWQTATSVAGTWSNLSTPLVAPPYTFNAGNNTIYYRAAVACNGGTPQYTVPIQIVIGGYFPAGTYTIDQTQATDPVGTKNFNSFKDAASAISCGIAGPVVFKAKPGVYNDHIRIGVIGNSSAVNTVTFQSESGNPAGTELTYNAPDGNNNYTVQLDSASNVTFKNLTVSATNAVYARAFDLMNIASNDSIVNCVVNSVKPPASYFNGQTDVTGIYAGTNYTGGKLVIKGNTFHKGARGIYISGLSSPFPVSTVFFSQNDVIEGNLFDSCYQQSIYASNASSIRIVNNTIPVKTANAGIGTAPATSGIYMNNCDSANVITGNYITLENNTGYIYGIYMTGNNGTPNAHGKVMNNKIYGLTGLTNQTVGLYNTGTTAVPGSYTDFINNEISVSSSVSGATNSAICVALFSQNGIYTNYYNNSLLNTAPGGGFNVALWADHPQFNYGGNTNVLNNIIVNRGAGPAIYYQNASCGMMNVDYNLMYTGGPMLVRQYPIGTDYPDLASWRKLYASDYNSLVYNPAFTSTANLQPLASDPASWSMQGRGVQIAGNNVDINGNARPVLLTDGVPDIGAYEFDPTVAPPDLVATPATPAPGITQSFSFGTDTVTRITWDPSAAVPTAISLKRYSGRIPAGLNPTTQSMYYYVAANVTGSGPFKYKMQQNFIDSWMRNLPSKSGIKTGQTNASNTWVVSGASAIDSFNNIYSDTALTLLDKFTGMTDGKIPVQPVYTTTPDSSNTGTRFWAPYPSNGNMLQQNNQTFKFILASTVATQATVTVHGTGYSKTYSIPAGGTVLTDEVPKWGAMDARMITEGLSNRAVLVESKDPITVATTLDLNTSTAYSTATIQPTGTYAKEYKTLGTAQYSSIKPDLNYMGTSWVTVIADNDNTVVQITPSGATVGGQAAGVPFQVTLNRGQAYQILGAYIKIHSITGTTGSFSYESVDLTGTTVVSLPNSAGKCMPVAVFNGSSGTNILCNEDQVQIERYIYQQSFPMQAWGKKFLTAPLATRNSKSQLLYTLYRVMVKDPATVVKVNGSVLSGLRNNTFYQFSSNIPQYIEANKPITVSQNMTFAGSATINACGNEAYSNPGTGGAMTYLTPIGLGVKNAVAYRKVFDLSYITAIVPTKALSSFKIDGSGTFDSTYVHPQNAGYTVVMKSFPAGAGFSVITCDSNFTAIDHMPNGSAAYLYNVGYQVPRVNVNGYYNNVYNNIGTRSAYTCAGTTFKPTIYLPVAAKSITWKLSAAPGATPSTDVTVNNPVAVDTVEMNSQDYYEYTLNQPVSFATTGNDTIPVSVTYAASNPLSCDQTVTGGVPVVVKQAPDANFSVVYDNCIFTTAQFTEKGTVSNGAAFDRWSWNFGDNTTANIKNPTKKWNQTGSFNVGLMEIANDGCFDSTSQKIAVNYCDNVFIPNSFTPNGDGHNDQFKIYASNVTEMKMMIFNQWGQKIFETTNMASGWDGTLGGKPQPSGVYMYVCRIVLTSGEVVEKKGSINLLR</sequence>
<keyword evidence="1" id="KW-0732">Signal</keyword>
<feature type="signal peptide" evidence="1">
    <location>
        <begin position="1"/>
        <end position="23"/>
    </location>
</feature>
<dbReference type="InterPro" id="IPR011050">
    <property type="entry name" value="Pectin_lyase_fold/virulence"/>
</dbReference>
<dbReference type="PROSITE" id="PS50093">
    <property type="entry name" value="PKD"/>
    <property type="match status" value="1"/>
</dbReference>
<protein>
    <submittedName>
        <fullName evidence="3">Gliding motility-associated C-terminal domain-containing protein</fullName>
    </submittedName>
</protein>
<dbReference type="InterPro" id="IPR012334">
    <property type="entry name" value="Pectin_lyas_fold"/>
</dbReference>
<dbReference type="InterPro" id="IPR035234">
    <property type="entry name" value="IgGFc-bd_N"/>
</dbReference>
<dbReference type="RefSeq" id="WP_282333895.1">
    <property type="nucleotide sequence ID" value="NZ_JASBRG010000005.1"/>
</dbReference>
<dbReference type="EMBL" id="JASBRG010000005">
    <property type="protein sequence ID" value="MDI3319793.1"/>
    <property type="molecule type" value="Genomic_DNA"/>
</dbReference>
<dbReference type="Gene3D" id="2.160.20.10">
    <property type="entry name" value="Single-stranded right-handed beta-helix, Pectin lyase-like"/>
    <property type="match status" value="2"/>
</dbReference>
<reference evidence="3 4" key="1">
    <citation type="submission" date="2023-05" db="EMBL/GenBank/DDBJ databases">
        <title>Genome sequence of Pinibacter sp. MAH-24.</title>
        <authorList>
            <person name="Huq M.A."/>
        </authorList>
    </citation>
    <scope>NUCLEOTIDE SEQUENCE [LARGE SCALE GENOMIC DNA]</scope>
    <source>
        <strain evidence="3 4">MAH-24</strain>
    </source>
</reference>
<proteinExistence type="predicted"/>
<dbReference type="InterPro" id="IPR035986">
    <property type="entry name" value="PKD_dom_sf"/>
</dbReference>
<dbReference type="InterPro" id="IPR000601">
    <property type="entry name" value="PKD_dom"/>
</dbReference>
<name>A0ABT6RB62_9BACT</name>
<dbReference type="InterPro" id="IPR013783">
    <property type="entry name" value="Ig-like_fold"/>
</dbReference>
<dbReference type="Pfam" id="PF17517">
    <property type="entry name" value="IgGFc_binding"/>
    <property type="match status" value="1"/>
</dbReference>
<dbReference type="Proteomes" id="UP001226434">
    <property type="component" value="Unassembled WGS sequence"/>
</dbReference>
<dbReference type="NCBIfam" id="TIGR04131">
    <property type="entry name" value="Bac_Flav_CTERM"/>
    <property type="match status" value="1"/>
</dbReference>
<dbReference type="SUPFAM" id="SSF49299">
    <property type="entry name" value="PKD domain"/>
    <property type="match status" value="1"/>
</dbReference>
<dbReference type="Pfam" id="PF18911">
    <property type="entry name" value="PKD_4"/>
    <property type="match status" value="1"/>
</dbReference>
<dbReference type="SMART" id="SM00710">
    <property type="entry name" value="PbH1"/>
    <property type="match status" value="10"/>
</dbReference>
<gene>
    <name evidence="3" type="ORF">QJ048_08415</name>
</gene>